<proteinExistence type="inferred from homology"/>
<accession>A0A7U8GTS2</accession>
<comment type="caution">
    <text evidence="5">The sequence shown here is derived from an EMBL/GenBank/DDBJ whole genome shotgun (WGS) entry which is preliminary data.</text>
</comment>
<gene>
    <name evidence="5" type="ORF">MED92_06468</name>
</gene>
<comment type="similarity">
    <text evidence="1">Belongs to the membrane fusion protein (MFP) (TC 8.A.1) family.</text>
</comment>
<evidence type="ECO:0000256" key="3">
    <source>
        <dbReference type="SAM" id="SignalP"/>
    </source>
</evidence>
<evidence type="ECO:0000259" key="4">
    <source>
        <dbReference type="Pfam" id="PF25917"/>
    </source>
</evidence>
<dbReference type="PANTHER" id="PTHR30469">
    <property type="entry name" value="MULTIDRUG RESISTANCE PROTEIN MDTA"/>
    <property type="match status" value="1"/>
</dbReference>
<evidence type="ECO:0000256" key="2">
    <source>
        <dbReference type="SAM" id="Coils"/>
    </source>
</evidence>
<dbReference type="GO" id="GO:0015562">
    <property type="term" value="F:efflux transmembrane transporter activity"/>
    <property type="evidence" value="ECO:0007669"/>
    <property type="project" value="TreeGrafter"/>
</dbReference>
<dbReference type="NCBIfam" id="TIGR01730">
    <property type="entry name" value="RND_mfp"/>
    <property type="match status" value="1"/>
</dbReference>
<dbReference type="GO" id="GO:1990281">
    <property type="term" value="C:efflux pump complex"/>
    <property type="evidence" value="ECO:0007669"/>
    <property type="project" value="TreeGrafter"/>
</dbReference>
<dbReference type="Gene3D" id="1.10.287.470">
    <property type="entry name" value="Helix hairpin bin"/>
    <property type="match status" value="1"/>
</dbReference>
<feature type="domain" description="Multidrug resistance protein MdtA-like barrel-sandwich hybrid" evidence="4">
    <location>
        <begin position="47"/>
        <end position="186"/>
    </location>
</feature>
<feature type="coiled-coil region" evidence="2">
    <location>
        <begin position="80"/>
        <end position="152"/>
    </location>
</feature>
<keyword evidence="6" id="KW-1185">Reference proteome</keyword>
<feature type="chain" id="PRO_5030778557" evidence="3">
    <location>
        <begin position="19"/>
        <end position="333"/>
    </location>
</feature>
<evidence type="ECO:0000256" key="1">
    <source>
        <dbReference type="ARBA" id="ARBA00009477"/>
    </source>
</evidence>
<dbReference type="Gene3D" id="2.40.30.170">
    <property type="match status" value="1"/>
</dbReference>
<dbReference type="Pfam" id="PF25917">
    <property type="entry name" value="BSH_RND"/>
    <property type="match status" value="1"/>
</dbReference>
<dbReference type="RefSeq" id="WP_007021759.1">
    <property type="nucleotide sequence ID" value="NZ_CH724126.1"/>
</dbReference>
<dbReference type="InterPro" id="IPR006143">
    <property type="entry name" value="RND_pump_MFP"/>
</dbReference>
<dbReference type="EMBL" id="AAOW01000002">
    <property type="protein sequence ID" value="EAR62741.1"/>
    <property type="molecule type" value="Genomic_DNA"/>
</dbReference>
<reference evidence="5 6" key="1">
    <citation type="submission" date="2006-02" db="EMBL/GenBank/DDBJ databases">
        <authorList>
            <person name="Pinhassi J."/>
            <person name="Pedros-Alio C."/>
            <person name="Ferriera S."/>
            <person name="Johnson J."/>
            <person name="Kravitz S."/>
            <person name="Halpern A."/>
            <person name="Remington K."/>
            <person name="Beeson K."/>
            <person name="Tran B."/>
            <person name="Rogers Y.-H."/>
            <person name="Friedman R."/>
            <person name="Venter J.C."/>
        </authorList>
    </citation>
    <scope>NUCLEOTIDE SEQUENCE [LARGE SCALE GENOMIC DNA]</scope>
    <source>
        <strain evidence="5 6">MED92</strain>
    </source>
</reference>
<keyword evidence="3" id="KW-0732">Signal</keyword>
<protein>
    <submittedName>
        <fullName evidence="5">Secretion protein HlyD</fullName>
    </submittedName>
</protein>
<dbReference type="OrthoDB" id="9806939at2"/>
<dbReference type="Proteomes" id="UP000002171">
    <property type="component" value="Unassembled WGS sequence"/>
</dbReference>
<dbReference type="InterPro" id="IPR058625">
    <property type="entry name" value="MdtA-like_BSH"/>
</dbReference>
<organism evidence="5 6">
    <name type="scientific">Neptuniibacter caesariensis</name>
    <dbReference type="NCBI Taxonomy" id="207954"/>
    <lineage>
        <taxon>Bacteria</taxon>
        <taxon>Pseudomonadati</taxon>
        <taxon>Pseudomonadota</taxon>
        <taxon>Gammaproteobacteria</taxon>
        <taxon>Oceanospirillales</taxon>
        <taxon>Oceanospirillaceae</taxon>
        <taxon>Neptuniibacter</taxon>
    </lineage>
</organism>
<feature type="signal peptide" evidence="3">
    <location>
        <begin position="1"/>
        <end position="18"/>
    </location>
</feature>
<evidence type="ECO:0000313" key="6">
    <source>
        <dbReference type="Proteomes" id="UP000002171"/>
    </source>
</evidence>
<dbReference type="SUPFAM" id="SSF111369">
    <property type="entry name" value="HlyD-like secretion proteins"/>
    <property type="match status" value="1"/>
</dbReference>
<dbReference type="Gene3D" id="2.40.50.100">
    <property type="match status" value="1"/>
</dbReference>
<evidence type="ECO:0000313" key="5">
    <source>
        <dbReference type="EMBL" id="EAR62741.1"/>
    </source>
</evidence>
<keyword evidence="2" id="KW-0175">Coiled coil</keyword>
<sequence length="333" mass="36144">MKRFITPILLLASLNTAAATKVLVAPLSELLTAVSQSAPAQVINENHVVLSARVNGEIEAVLVRVGDEVSAEQLLLKIECRDYELKKAQAESSLSSLKAQARLARQQLSRAERLLQQKNASRELRDQRRAELDSLLAQQKGAEARLQESQIEVDRCSVKAPFAGVVTEKIISPGALASPGTQLIKVLQLGAQEVSARLSAEQVSSIQQGQGLHYIYAGDQYPVALRSALPLVEAKSRTQEIRFSFDNEPAMSGSSGRIYWREAQGRLPVKYVVSRDGKLGVMTLEGDKAVFIHLPEAIEGQAAPTGLLNGRQIIIEGQHAVSDGEVVTVVEQE</sequence>
<name>A0A7U8GTS2_NEPCE</name>
<dbReference type="AlphaFoldDB" id="A0A7U8GTS2"/>